<name>A0A6N2M676_SALVM</name>
<dbReference type="PANTHER" id="PTHR12436">
    <property type="entry name" value="80 KDA MCM3-ASSOCIATED PROTEIN"/>
    <property type="match status" value="1"/>
</dbReference>
<protein>
    <recommendedName>
        <fullName evidence="2">SAC3/GANP/THP3 conserved domain-containing protein</fullName>
    </recommendedName>
</protein>
<evidence type="ECO:0000259" key="2">
    <source>
        <dbReference type="Pfam" id="PF03399"/>
    </source>
</evidence>
<sequence length="561" mass="64909">MQCTIPQVTKLASFIRCLCLWSQKRRSGEVREQTMERSHQNRRGRGNHTSFSSSSQSTRTRNTKVSNFNESSSATNYATNNRSNAHDVPQWKPSRGNTSSSNTQKEKIKTDEDKEEDSSDFPRLIGTCPSMCPESERSQRERLQDLAVFERLHGNPRKTSPALAVKKFCRTISAKHMQASDVRPLPVLEDTLAYLLNLLDSTDHPFEVVHDFIFDRTRSIRQDLSMQNIVDDKSIYMYEKMVKFHVISHLKLQRCGSSPNISSVHYLNMEQLTKALTSLYNLYDANRDSSMVYRNEAEFRSLYVLLHLDSNSQPMGESLSLWFRCVPHPIIRSKEMCFARSVLRFYQMGNYVRFFSTISAEASYLQYCILELYMSKVRALSLSYINNAGYKLHPYPLVHLSKLLKMKIWRYCAMLVAWRPVQMKWKISCYPLSKRVSAVRRKGFKATTSWDWNSSRGEFLVRYSLWGFSLRRRAPKHKSELFLHSAVTCCILLYLLQSSSGSSSRGSSFWSLLSSLSSPSPLLRGSLKNPNSSPFSQYHKKTHLLDNISFLKRRAFFCDLK</sequence>
<feature type="compositionally biased region" description="Polar residues" evidence="1">
    <location>
        <begin position="64"/>
        <end position="83"/>
    </location>
</feature>
<evidence type="ECO:0000256" key="1">
    <source>
        <dbReference type="SAM" id="MobiDB-lite"/>
    </source>
</evidence>
<reference evidence="3" key="1">
    <citation type="submission" date="2019-03" db="EMBL/GenBank/DDBJ databases">
        <authorList>
            <person name="Mank J."/>
            <person name="Almeida P."/>
        </authorList>
    </citation>
    <scope>NUCLEOTIDE SEQUENCE</scope>
    <source>
        <strain evidence="3">78183</strain>
    </source>
</reference>
<accession>A0A6N2M676</accession>
<dbReference type="GO" id="GO:0070390">
    <property type="term" value="C:transcription export complex 2"/>
    <property type="evidence" value="ECO:0007669"/>
    <property type="project" value="TreeGrafter"/>
</dbReference>
<feature type="domain" description="SAC3/GANP/THP3 conserved" evidence="2">
    <location>
        <begin position="131"/>
        <end position="407"/>
    </location>
</feature>
<gene>
    <name evidence="3" type="ORF">SVIM_LOCUS324495</name>
</gene>
<evidence type="ECO:0000313" key="3">
    <source>
        <dbReference type="EMBL" id="VFU49251.1"/>
    </source>
</evidence>
<feature type="region of interest" description="Disordered" evidence="1">
    <location>
        <begin position="28"/>
        <end position="136"/>
    </location>
</feature>
<dbReference type="InterPro" id="IPR045107">
    <property type="entry name" value="SAC3/GANP/THP3"/>
</dbReference>
<feature type="compositionally biased region" description="Basic and acidic residues" evidence="1">
    <location>
        <begin position="28"/>
        <end position="39"/>
    </location>
</feature>
<dbReference type="GO" id="GO:0005737">
    <property type="term" value="C:cytoplasm"/>
    <property type="evidence" value="ECO:0007669"/>
    <property type="project" value="TreeGrafter"/>
</dbReference>
<dbReference type="Pfam" id="PF03399">
    <property type="entry name" value="SAC3_GANP"/>
    <property type="match status" value="1"/>
</dbReference>
<organism evidence="3">
    <name type="scientific">Salix viminalis</name>
    <name type="common">Common osier</name>
    <name type="synonym">Basket willow</name>
    <dbReference type="NCBI Taxonomy" id="40686"/>
    <lineage>
        <taxon>Eukaryota</taxon>
        <taxon>Viridiplantae</taxon>
        <taxon>Streptophyta</taxon>
        <taxon>Embryophyta</taxon>
        <taxon>Tracheophyta</taxon>
        <taxon>Spermatophyta</taxon>
        <taxon>Magnoliopsida</taxon>
        <taxon>eudicotyledons</taxon>
        <taxon>Gunneridae</taxon>
        <taxon>Pentapetalae</taxon>
        <taxon>rosids</taxon>
        <taxon>fabids</taxon>
        <taxon>Malpighiales</taxon>
        <taxon>Salicaceae</taxon>
        <taxon>Saliceae</taxon>
        <taxon>Salix</taxon>
    </lineage>
</organism>
<dbReference type="GO" id="GO:0006406">
    <property type="term" value="P:mRNA export from nucleus"/>
    <property type="evidence" value="ECO:0007669"/>
    <property type="project" value="TreeGrafter"/>
</dbReference>
<dbReference type="EMBL" id="CAADRP010001707">
    <property type="protein sequence ID" value="VFU49251.1"/>
    <property type="molecule type" value="Genomic_DNA"/>
</dbReference>
<dbReference type="InterPro" id="IPR005062">
    <property type="entry name" value="SAC3/GANP/THP3_conserved"/>
</dbReference>
<feature type="compositionally biased region" description="Low complexity" evidence="1">
    <location>
        <begin position="49"/>
        <end position="60"/>
    </location>
</feature>
<dbReference type="PANTHER" id="PTHR12436:SF3">
    <property type="entry name" value="GERMINAL-CENTER ASSOCIATED NUCLEAR PROTEIN"/>
    <property type="match status" value="1"/>
</dbReference>
<dbReference type="AlphaFoldDB" id="A0A6N2M676"/>
<proteinExistence type="predicted"/>
<dbReference type="Gene3D" id="1.25.40.990">
    <property type="match status" value="1"/>
</dbReference>